<dbReference type="AlphaFoldDB" id="A0AAD3CDV5"/>
<keyword evidence="1" id="KW-0812">Transmembrane</keyword>
<organism evidence="2 3">
    <name type="scientific">Chaetoceros tenuissimus</name>
    <dbReference type="NCBI Taxonomy" id="426638"/>
    <lineage>
        <taxon>Eukaryota</taxon>
        <taxon>Sar</taxon>
        <taxon>Stramenopiles</taxon>
        <taxon>Ochrophyta</taxon>
        <taxon>Bacillariophyta</taxon>
        <taxon>Coscinodiscophyceae</taxon>
        <taxon>Chaetocerotophycidae</taxon>
        <taxon>Chaetocerotales</taxon>
        <taxon>Chaetocerotaceae</taxon>
        <taxon>Chaetoceros</taxon>
    </lineage>
</organism>
<feature type="transmembrane region" description="Helical" evidence="1">
    <location>
        <begin position="204"/>
        <end position="228"/>
    </location>
</feature>
<feature type="transmembrane region" description="Helical" evidence="1">
    <location>
        <begin position="240"/>
        <end position="265"/>
    </location>
</feature>
<dbReference type="Proteomes" id="UP001054902">
    <property type="component" value="Unassembled WGS sequence"/>
</dbReference>
<dbReference type="EMBL" id="BLLK01000019">
    <property type="protein sequence ID" value="GFH43839.1"/>
    <property type="molecule type" value="Genomic_DNA"/>
</dbReference>
<comment type="caution">
    <text evidence="2">The sequence shown here is derived from an EMBL/GenBank/DDBJ whole genome shotgun (WGS) entry which is preliminary data.</text>
</comment>
<gene>
    <name evidence="2" type="ORF">CTEN210_00312</name>
</gene>
<feature type="transmembrane region" description="Helical" evidence="1">
    <location>
        <begin position="12"/>
        <end position="35"/>
    </location>
</feature>
<feature type="transmembrane region" description="Helical" evidence="1">
    <location>
        <begin position="174"/>
        <end position="192"/>
    </location>
</feature>
<keyword evidence="1" id="KW-0472">Membrane</keyword>
<feature type="transmembrane region" description="Helical" evidence="1">
    <location>
        <begin position="339"/>
        <end position="361"/>
    </location>
</feature>
<proteinExistence type="predicted"/>
<feature type="transmembrane region" description="Helical" evidence="1">
    <location>
        <begin position="145"/>
        <end position="168"/>
    </location>
</feature>
<evidence type="ECO:0000256" key="1">
    <source>
        <dbReference type="SAM" id="Phobius"/>
    </source>
</evidence>
<accession>A0AAD3CDV5</accession>
<feature type="transmembrane region" description="Helical" evidence="1">
    <location>
        <begin position="72"/>
        <end position="91"/>
    </location>
</feature>
<feature type="transmembrane region" description="Helical" evidence="1">
    <location>
        <begin position="277"/>
        <end position="298"/>
    </location>
</feature>
<name>A0AAD3CDV5_9STRA</name>
<keyword evidence="3" id="KW-1185">Reference proteome</keyword>
<protein>
    <submittedName>
        <fullName evidence="2">Uncharacterized protein</fullName>
    </submittedName>
</protein>
<keyword evidence="1" id="KW-1133">Transmembrane helix</keyword>
<reference evidence="2 3" key="1">
    <citation type="journal article" date="2021" name="Sci. Rep.">
        <title>The genome of the diatom Chaetoceros tenuissimus carries an ancient integrated fragment of an extant virus.</title>
        <authorList>
            <person name="Hongo Y."/>
            <person name="Kimura K."/>
            <person name="Takaki Y."/>
            <person name="Yoshida Y."/>
            <person name="Baba S."/>
            <person name="Kobayashi G."/>
            <person name="Nagasaki K."/>
            <person name="Hano T."/>
            <person name="Tomaru Y."/>
        </authorList>
    </citation>
    <scope>NUCLEOTIDE SEQUENCE [LARGE SCALE GENOMIC DNA]</scope>
    <source>
        <strain evidence="2 3">NIES-3715</strain>
    </source>
</reference>
<evidence type="ECO:0000313" key="3">
    <source>
        <dbReference type="Proteomes" id="UP001054902"/>
    </source>
</evidence>
<evidence type="ECO:0000313" key="2">
    <source>
        <dbReference type="EMBL" id="GFH43839.1"/>
    </source>
</evidence>
<sequence length="585" mass="64446">MTSSSRERGTLSSTLPSAFSILSVYILISTAFATFASQESLSSKSQFTFHGIDFLIVSKAFLGVLTSFIGNLFVDPLIHSLALVIGIFLSMDPNSFSKDQSTHAILPFLTMALCQLSPVKQFMAKLTFLKHKSFNTTSQIAHKNIMTGFAPLFPLVLVGCSYMTHLYQDSTLKFAPVILILMGCVHISHTYYERKSHENNLLRENYISGVNILLTASIIVATIQMILNSSSTVKETIMDLWPFLIGALVGCTMTASIAGVADVWYPIGTGQFQMISLDTSSIGFYIFLPCLVLFYRFIHPDKYGPLVSHGLELMSTRIVNGTETLLTGVDTTLASDTTALILVALVLLIVSQNVVMVNALCPLSGHVFGNVFCYGQPNTKRVAIMMDYKNLVKEESGRNTLMQQLKQCKLKNNDAMDKVFKANVKIDPVLNIIVTAQDLQTDVKDIEMLLKDGHQVMITCDESGASSSIVEAFQQYKQVMDGKIPSWYHTGSNMKGTLPRNHSMARQLGLMSAMWTSMVTCEKEVECIKTGLAKHRGGLFIYVNGADGNESMSLLSCILKNIEGDYVPAAMSFVARDVDIMKLET</sequence>